<dbReference type="GO" id="GO:0003723">
    <property type="term" value="F:RNA binding"/>
    <property type="evidence" value="ECO:0007669"/>
    <property type="project" value="InterPro"/>
</dbReference>
<evidence type="ECO:0000313" key="3">
    <source>
        <dbReference type="Proteomes" id="UP000054709"/>
    </source>
</evidence>
<dbReference type="EMBL" id="LCZJ02000098">
    <property type="protein sequence ID" value="KTD83145.1"/>
    <property type="molecule type" value="Genomic_DNA"/>
</dbReference>
<dbReference type="SUPFAM" id="SSF63840">
    <property type="entry name" value="Ribonuclease domain of colicin E3"/>
    <property type="match status" value="1"/>
</dbReference>
<keyword evidence="3" id="KW-1185">Reference proteome</keyword>
<dbReference type="RefSeq" id="WP_060626939.1">
    <property type="nucleotide sequence ID" value="NZ_LCZJ02000098.1"/>
</dbReference>
<dbReference type="InterPro" id="IPR036725">
    <property type="entry name" value="ColE3_ribonuclease_sf"/>
</dbReference>
<reference evidence="2 3" key="1">
    <citation type="journal article" date="2015" name="Int. Biodeterior. Biodegradation">
        <title>Physiological and genetic screening methods for the isolation of methyl tert-butyl ether-degrading bacteria for bioremediation purposes.</title>
        <authorList>
            <person name="Guisado I.M."/>
            <person name="Purswani J."/>
            <person name="Gonzalez Lopez J."/>
            <person name="Pozo C."/>
        </authorList>
    </citation>
    <scope>NUCLEOTIDE SEQUENCE [LARGE SCALE GENOMIC DNA]</scope>
    <source>
        <strain evidence="2 3">SH7</strain>
    </source>
</reference>
<sequence length="60" mass="6971">MKVKTEWKKERIYTDGDKFYHKDSLHGEVEMYNSRKKHIGVLTAEGDVHPKKGKVEVGVL</sequence>
<gene>
    <name evidence="2" type="ORF">UQ64_03175</name>
</gene>
<dbReference type="GO" id="GO:0016788">
    <property type="term" value="F:hydrolase activity, acting on ester bonds"/>
    <property type="evidence" value="ECO:0007669"/>
    <property type="project" value="InterPro"/>
</dbReference>
<protein>
    <recommendedName>
        <fullName evidence="1">Colicin E3-like ribonuclease domain-containing protein</fullName>
    </recommendedName>
</protein>
<dbReference type="Gene3D" id="3.10.380.10">
    <property type="entry name" value="Colicin E3-like ribonuclease domain"/>
    <property type="match status" value="1"/>
</dbReference>
<dbReference type="GO" id="GO:0043022">
    <property type="term" value="F:ribosome binding"/>
    <property type="evidence" value="ECO:0007669"/>
    <property type="project" value="InterPro"/>
</dbReference>
<dbReference type="Proteomes" id="UP000054709">
    <property type="component" value="Unassembled WGS sequence"/>
</dbReference>
<dbReference type="Pfam" id="PF09000">
    <property type="entry name" value="Cytotoxic"/>
    <property type="match status" value="1"/>
</dbReference>
<comment type="caution">
    <text evidence="2">The sequence shown here is derived from an EMBL/GenBank/DDBJ whole genome shotgun (WGS) entry which is preliminary data.</text>
</comment>
<organism evidence="2 3">
    <name type="scientific">Paenibacillus etheri</name>
    <dbReference type="NCBI Taxonomy" id="1306852"/>
    <lineage>
        <taxon>Bacteria</taxon>
        <taxon>Bacillati</taxon>
        <taxon>Bacillota</taxon>
        <taxon>Bacilli</taxon>
        <taxon>Bacillales</taxon>
        <taxon>Paenibacillaceae</taxon>
        <taxon>Paenibacillus</taxon>
    </lineage>
</organism>
<proteinExistence type="predicted"/>
<dbReference type="InterPro" id="IPR009105">
    <property type="entry name" value="Colicin_E3_ribonuclease"/>
</dbReference>
<evidence type="ECO:0000313" key="2">
    <source>
        <dbReference type="EMBL" id="KTD83145.1"/>
    </source>
</evidence>
<feature type="domain" description="Colicin E3-like ribonuclease" evidence="1">
    <location>
        <begin position="9"/>
        <end position="43"/>
    </location>
</feature>
<dbReference type="AlphaFoldDB" id="A0A0W1AP77"/>
<evidence type="ECO:0000259" key="1">
    <source>
        <dbReference type="Pfam" id="PF09000"/>
    </source>
</evidence>
<accession>A0A0W1AP77</accession>
<name>A0A0W1AP77_9BACL</name>